<dbReference type="GO" id="GO:0000156">
    <property type="term" value="F:phosphorelay response regulator activity"/>
    <property type="evidence" value="ECO:0007669"/>
    <property type="project" value="TreeGrafter"/>
</dbReference>
<dbReference type="SUPFAM" id="SSF55874">
    <property type="entry name" value="ATPase domain of HSP90 chaperone/DNA topoisomerase II/histidine kinase"/>
    <property type="match status" value="1"/>
</dbReference>
<keyword evidence="10" id="KW-1133">Transmembrane helix</keyword>
<dbReference type="RefSeq" id="WP_100990336.1">
    <property type="nucleotide sequence ID" value="NZ_CP025096.1"/>
</dbReference>
<keyword evidence="17" id="KW-1185">Reference proteome</keyword>
<dbReference type="Pfam" id="PF13426">
    <property type="entry name" value="PAS_9"/>
    <property type="match status" value="2"/>
</dbReference>
<dbReference type="Gene3D" id="3.30.450.20">
    <property type="entry name" value="PAS domain"/>
    <property type="match status" value="2"/>
</dbReference>
<keyword evidence="8 16" id="KW-0418">Kinase</keyword>
<dbReference type="AlphaFoldDB" id="A0A2K8Z313"/>
<evidence type="ECO:0000256" key="7">
    <source>
        <dbReference type="ARBA" id="ARBA00022741"/>
    </source>
</evidence>
<dbReference type="Pfam" id="PF00512">
    <property type="entry name" value="HisKA"/>
    <property type="match status" value="1"/>
</dbReference>
<proteinExistence type="predicted"/>
<dbReference type="InterPro" id="IPR035965">
    <property type="entry name" value="PAS-like_dom_sf"/>
</dbReference>
<dbReference type="SMART" id="SM00387">
    <property type="entry name" value="HATPase_c"/>
    <property type="match status" value="1"/>
</dbReference>
<dbReference type="SMART" id="SM00091">
    <property type="entry name" value="PAS"/>
    <property type="match status" value="2"/>
</dbReference>
<dbReference type="InterPro" id="IPR050351">
    <property type="entry name" value="BphY/WalK/GraS-like"/>
</dbReference>
<feature type="domain" description="PAS" evidence="15">
    <location>
        <begin position="136"/>
        <end position="205"/>
    </location>
</feature>
<dbReference type="CDD" id="cd00082">
    <property type="entry name" value="HisKA"/>
    <property type="match status" value="1"/>
</dbReference>
<keyword evidence="13" id="KW-0175">Coiled coil</keyword>
<dbReference type="PROSITE" id="PS50112">
    <property type="entry name" value="PAS"/>
    <property type="match status" value="1"/>
</dbReference>
<evidence type="ECO:0000256" key="12">
    <source>
        <dbReference type="ARBA" id="ARBA00023136"/>
    </source>
</evidence>
<evidence type="ECO:0000256" key="11">
    <source>
        <dbReference type="ARBA" id="ARBA00023012"/>
    </source>
</evidence>
<dbReference type="CDD" id="cd00130">
    <property type="entry name" value="PAS"/>
    <property type="match status" value="2"/>
</dbReference>
<dbReference type="GO" id="GO:0030295">
    <property type="term" value="F:protein kinase activator activity"/>
    <property type="evidence" value="ECO:0007669"/>
    <property type="project" value="TreeGrafter"/>
</dbReference>
<dbReference type="InterPro" id="IPR036097">
    <property type="entry name" value="HisK_dim/P_sf"/>
</dbReference>
<organism evidence="16 17">
    <name type="scientific">Spirosoma pollinicola</name>
    <dbReference type="NCBI Taxonomy" id="2057025"/>
    <lineage>
        <taxon>Bacteria</taxon>
        <taxon>Pseudomonadati</taxon>
        <taxon>Bacteroidota</taxon>
        <taxon>Cytophagia</taxon>
        <taxon>Cytophagales</taxon>
        <taxon>Cytophagaceae</taxon>
        <taxon>Spirosoma</taxon>
    </lineage>
</organism>
<reference evidence="16 17" key="1">
    <citation type="submission" date="2017-11" db="EMBL/GenBank/DDBJ databases">
        <title>Taxonomic description and genome sequences of Spirosoma HA7 sp. nov., isolated from pollen microhabitat of Corylus avellana.</title>
        <authorList>
            <person name="Ambika Manirajan B."/>
            <person name="Suarez C."/>
            <person name="Ratering S."/>
            <person name="Geissler-Plaum R."/>
            <person name="Cardinale M."/>
            <person name="Sylvia S."/>
        </authorList>
    </citation>
    <scope>NUCLEOTIDE SEQUENCE [LARGE SCALE GENOMIC DNA]</scope>
    <source>
        <strain evidence="16 17">HA7</strain>
    </source>
</reference>
<dbReference type="InterPro" id="IPR000014">
    <property type="entry name" value="PAS"/>
</dbReference>
<dbReference type="Proteomes" id="UP000232883">
    <property type="component" value="Chromosome"/>
</dbReference>
<keyword evidence="7" id="KW-0547">Nucleotide-binding</keyword>
<dbReference type="GO" id="GO:0007234">
    <property type="term" value="P:osmosensory signaling via phosphorelay pathway"/>
    <property type="evidence" value="ECO:0007669"/>
    <property type="project" value="TreeGrafter"/>
</dbReference>
<dbReference type="SUPFAM" id="SSF55785">
    <property type="entry name" value="PYP-like sensor domain (PAS domain)"/>
    <property type="match status" value="2"/>
</dbReference>
<keyword evidence="5" id="KW-0808">Transferase</keyword>
<evidence type="ECO:0000313" key="16">
    <source>
        <dbReference type="EMBL" id="AUD04270.1"/>
    </source>
</evidence>
<evidence type="ECO:0000259" key="15">
    <source>
        <dbReference type="PROSITE" id="PS50112"/>
    </source>
</evidence>
<keyword evidence="11" id="KW-0902">Two-component regulatory system</keyword>
<evidence type="ECO:0000256" key="2">
    <source>
        <dbReference type="ARBA" id="ARBA00004141"/>
    </source>
</evidence>
<dbReference type="CDD" id="cd00075">
    <property type="entry name" value="HATPase"/>
    <property type="match status" value="1"/>
</dbReference>
<name>A0A2K8Z313_9BACT</name>
<dbReference type="InterPro" id="IPR036890">
    <property type="entry name" value="HATPase_C_sf"/>
</dbReference>
<dbReference type="Gene3D" id="1.10.287.130">
    <property type="match status" value="1"/>
</dbReference>
<evidence type="ECO:0000256" key="13">
    <source>
        <dbReference type="SAM" id="Coils"/>
    </source>
</evidence>
<accession>A0A2K8Z313</accession>
<evidence type="ECO:0000256" key="10">
    <source>
        <dbReference type="ARBA" id="ARBA00022989"/>
    </source>
</evidence>
<dbReference type="NCBIfam" id="TIGR00229">
    <property type="entry name" value="sensory_box"/>
    <property type="match status" value="2"/>
</dbReference>
<dbReference type="Pfam" id="PF02518">
    <property type="entry name" value="HATPase_c"/>
    <property type="match status" value="1"/>
</dbReference>
<dbReference type="KEGG" id="spir:CWM47_21945"/>
<dbReference type="Gene3D" id="3.30.565.10">
    <property type="entry name" value="Histidine kinase-like ATPase, C-terminal domain"/>
    <property type="match status" value="1"/>
</dbReference>
<dbReference type="GO" id="GO:0000155">
    <property type="term" value="F:phosphorelay sensor kinase activity"/>
    <property type="evidence" value="ECO:0007669"/>
    <property type="project" value="InterPro"/>
</dbReference>
<dbReference type="FunFam" id="3.30.565.10:FF:000006">
    <property type="entry name" value="Sensor histidine kinase WalK"/>
    <property type="match status" value="1"/>
</dbReference>
<dbReference type="EMBL" id="CP025096">
    <property type="protein sequence ID" value="AUD04270.1"/>
    <property type="molecule type" value="Genomic_DNA"/>
</dbReference>
<keyword evidence="9" id="KW-0067">ATP-binding</keyword>
<dbReference type="InterPro" id="IPR004358">
    <property type="entry name" value="Sig_transdc_His_kin-like_C"/>
</dbReference>
<comment type="catalytic activity">
    <reaction evidence="1">
        <text>ATP + protein L-histidine = ADP + protein N-phospho-L-histidine.</text>
        <dbReference type="EC" id="2.7.13.3"/>
    </reaction>
</comment>
<dbReference type="PANTHER" id="PTHR42878:SF7">
    <property type="entry name" value="SENSOR HISTIDINE KINASE GLRK"/>
    <property type="match status" value="1"/>
</dbReference>
<keyword evidence="6" id="KW-0812">Transmembrane</keyword>
<evidence type="ECO:0000256" key="8">
    <source>
        <dbReference type="ARBA" id="ARBA00022777"/>
    </source>
</evidence>
<evidence type="ECO:0000256" key="3">
    <source>
        <dbReference type="ARBA" id="ARBA00012438"/>
    </source>
</evidence>
<dbReference type="SMART" id="SM00388">
    <property type="entry name" value="HisKA"/>
    <property type="match status" value="1"/>
</dbReference>
<evidence type="ECO:0000256" key="5">
    <source>
        <dbReference type="ARBA" id="ARBA00022679"/>
    </source>
</evidence>
<evidence type="ECO:0000256" key="9">
    <source>
        <dbReference type="ARBA" id="ARBA00022840"/>
    </source>
</evidence>
<protein>
    <recommendedName>
        <fullName evidence="3">histidine kinase</fullName>
        <ecNumber evidence="3">2.7.13.3</ecNumber>
    </recommendedName>
</protein>
<feature type="coiled-coil region" evidence="13">
    <location>
        <begin position="254"/>
        <end position="310"/>
    </location>
</feature>
<evidence type="ECO:0000256" key="6">
    <source>
        <dbReference type="ARBA" id="ARBA00022692"/>
    </source>
</evidence>
<dbReference type="InterPro" id="IPR005467">
    <property type="entry name" value="His_kinase_dom"/>
</dbReference>
<dbReference type="SUPFAM" id="SSF47384">
    <property type="entry name" value="Homodimeric domain of signal transducing histidine kinase"/>
    <property type="match status" value="1"/>
</dbReference>
<dbReference type="OrthoDB" id="9808408at2"/>
<feature type="domain" description="Histidine kinase" evidence="14">
    <location>
        <begin position="320"/>
        <end position="535"/>
    </location>
</feature>
<evidence type="ECO:0000256" key="4">
    <source>
        <dbReference type="ARBA" id="ARBA00022553"/>
    </source>
</evidence>
<dbReference type="PANTHER" id="PTHR42878">
    <property type="entry name" value="TWO-COMPONENT HISTIDINE KINASE"/>
    <property type="match status" value="1"/>
</dbReference>
<dbReference type="InterPro" id="IPR003661">
    <property type="entry name" value="HisK_dim/P_dom"/>
</dbReference>
<dbReference type="GO" id="GO:0005524">
    <property type="term" value="F:ATP binding"/>
    <property type="evidence" value="ECO:0007669"/>
    <property type="project" value="UniProtKB-KW"/>
</dbReference>
<keyword evidence="12" id="KW-0472">Membrane</keyword>
<sequence length="539" mass="61457">MLPDLSLNRLTELLFQQSEDFIGIYDIDTKRFARVNQAGARMLGFASESEFLGNETWSKPLLLIPYAVDEPQDDLIQKVRQNGRYEEEAERWRQDGGRFWSRLVITALTHEGSHYFLVYLTNQGRLHQAEQELKQSVQRYEAVFTHATIGIIVANQRGQIVSVNHMVQQLFGYQSNELIGEPIEMLVPTSVGQYHERLRQSFADNPQVREMGHNRDLHARRKDGSVFPTEISLSYFQLDDEFYAVAYIIDISFKKEAERELLAHRDRIERLNTDLEQKVADRTHALMNTLEQLEQSKDELAKALVAERELGELKSRFVEMASHEFRTPLTTVLTSATLIEKYPEGDQQDKRQKHLQRIRSSVKHLNDILEEFLSVGKLEEGKVKAQPVSVDLEQLIQDVVAEIQGTLKVAQVVQLSINCPNRVWLDPSMLRKVMVNLLTNASKYSGEGMTIMVKAECVNNVAILSVADQGIGISAEDQEHLFERFFRAQNAINKPGTGLGLHIVARYVEIMGGTVDLQSELNKGTTVTLLLPYENHPLD</sequence>
<dbReference type="GO" id="GO:0016020">
    <property type="term" value="C:membrane"/>
    <property type="evidence" value="ECO:0007669"/>
    <property type="project" value="UniProtKB-SubCell"/>
</dbReference>
<evidence type="ECO:0000256" key="1">
    <source>
        <dbReference type="ARBA" id="ARBA00000085"/>
    </source>
</evidence>
<keyword evidence="4" id="KW-0597">Phosphoprotein</keyword>
<dbReference type="PRINTS" id="PR00344">
    <property type="entry name" value="BCTRLSENSOR"/>
</dbReference>
<dbReference type="InterPro" id="IPR003594">
    <property type="entry name" value="HATPase_dom"/>
</dbReference>
<dbReference type="PROSITE" id="PS50109">
    <property type="entry name" value="HIS_KIN"/>
    <property type="match status" value="1"/>
</dbReference>
<comment type="subcellular location">
    <subcellularLocation>
        <location evidence="2">Membrane</location>
        <topology evidence="2">Multi-pass membrane protein</topology>
    </subcellularLocation>
</comment>
<gene>
    <name evidence="16" type="ORF">CWM47_21945</name>
</gene>
<evidence type="ECO:0000259" key="14">
    <source>
        <dbReference type="PROSITE" id="PS50109"/>
    </source>
</evidence>
<evidence type="ECO:0000313" key="17">
    <source>
        <dbReference type="Proteomes" id="UP000232883"/>
    </source>
</evidence>
<dbReference type="EC" id="2.7.13.3" evidence="3"/>